<sequence length="147" mass="16765">MVSEAEKGIREVAIFKRFAEVAQLPYESVDKQSPDEGKPDLRCVINGEVVYFELTEACSEDVAKAIANPGNIDDPAVIRMKDYTSETYKKKIQKTYAVSEPIELLIYNVGRTLLPDDVLVDNIRDISRYDKGPFRKVWYFGEHISEL</sequence>
<evidence type="ECO:0000313" key="2">
    <source>
        <dbReference type="Proteomes" id="UP000596063"/>
    </source>
</evidence>
<reference evidence="1 2" key="1">
    <citation type="submission" date="2020-12" db="EMBL/GenBank/DDBJ databases">
        <authorList>
            <person name="Shan Y."/>
        </authorList>
    </citation>
    <scope>NUCLEOTIDE SEQUENCE [LARGE SCALE GENOMIC DNA]</scope>
    <source>
        <strain evidence="2">csc3.9</strain>
    </source>
</reference>
<proteinExistence type="predicted"/>
<organism evidence="1 2">
    <name type="scientific">Spongiibacter nanhainus</name>
    <dbReference type="NCBI Taxonomy" id="2794344"/>
    <lineage>
        <taxon>Bacteria</taxon>
        <taxon>Pseudomonadati</taxon>
        <taxon>Pseudomonadota</taxon>
        <taxon>Gammaproteobacteria</taxon>
        <taxon>Cellvibrionales</taxon>
        <taxon>Spongiibacteraceae</taxon>
        <taxon>Spongiibacter</taxon>
    </lineage>
</organism>
<dbReference type="Proteomes" id="UP000596063">
    <property type="component" value="Chromosome"/>
</dbReference>
<keyword evidence="2" id="KW-1185">Reference proteome</keyword>
<dbReference type="RefSeq" id="WP_198569874.1">
    <property type="nucleotide sequence ID" value="NZ_CP066167.1"/>
</dbReference>
<dbReference type="KEGG" id="snan:I6N98_00415"/>
<protein>
    <submittedName>
        <fullName evidence="1">Uncharacterized protein</fullName>
    </submittedName>
</protein>
<dbReference type="EMBL" id="CP066167">
    <property type="protein sequence ID" value="QQD18377.1"/>
    <property type="molecule type" value="Genomic_DNA"/>
</dbReference>
<gene>
    <name evidence="1" type="ORF">I6N98_00415</name>
</gene>
<accession>A0A7T4R167</accession>
<dbReference type="AlphaFoldDB" id="A0A7T4R167"/>
<evidence type="ECO:0000313" key="1">
    <source>
        <dbReference type="EMBL" id="QQD18377.1"/>
    </source>
</evidence>
<name>A0A7T4R167_9GAMM</name>